<organism evidence="9 10">
    <name type="scientific">Nonomuraea guangzhouensis</name>
    <dbReference type="NCBI Taxonomy" id="1291555"/>
    <lineage>
        <taxon>Bacteria</taxon>
        <taxon>Bacillati</taxon>
        <taxon>Actinomycetota</taxon>
        <taxon>Actinomycetes</taxon>
        <taxon>Streptosporangiales</taxon>
        <taxon>Streptosporangiaceae</taxon>
        <taxon>Nonomuraea</taxon>
    </lineage>
</organism>
<keyword evidence="6 8" id="KW-1133">Transmembrane helix</keyword>
<comment type="similarity">
    <text evidence="2 8">Belongs to the NiCoT transporter (TC 2.A.52) family.</text>
</comment>
<dbReference type="NCBIfam" id="TIGR00802">
    <property type="entry name" value="nico"/>
    <property type="match status" value="1"/>
</dbReference>
<protein>
    <recommendedName>
        <fullName evidence="8">Nickel/cobalt efflux system</fullName>
    </recommendedName>
</protein>
<feature type="transmembrane region" description="Helical" evidence="8">
    <location>
        <begin position="324"/>
        <end position="346"/>
    </location>
</feature>
<evidence type="ECO:0000313" key="9">
    <source>
        <dbReference type="EMBL" id="MFD1542789.1"/>
    </source>
</evidence>
<evidence type="ECO:0000256" key="6">
    <source>
        <dbReference type="ARBA" id="ARBA00022989"/>
    </source>
</evidence>
<dbReference type="Pfam" id="PF03824">
    <property type="entry name" value="NicO"/>
    <property type="match status" value="1"/>
</dbReference>
<dbReference type="InterPro" id="IPR004688">
    <property type="entry name" value="Ni/Co_transpt"/>
</dbReference>
<dbReference type="EMBL" id="JBHUCM010000033">
    <property type="protein sequence ID" value="MFD1542789.1"/>
    <property type="molecule type" value="Genomic_DNA"/>
</dbReference>
<feature type="transmembrane region" description="Helical" evidence="8">
    <location>
        <begin position="135"/>
        <end position="160"/>
    </location>
</feature>
<keyword evidence="7 8" id="KW-0472">Membrane</keyword>
<proteinExistence type="inferred from homology"/>
<dbReference type="RefSeq" id="WP_219536469.1">
    <property type="nucleotide sequence ID" value="NZ_JAHKRM010000030.1"/>
</dbReference>
<evidence type="ECO:0000256" key="2">
    <source>
        <dbReference type="ARBA" id="ARBA00010892"/>
    </source>
</evidence>
<dbReference type="InterPro" id="IPR011541">
    <property type="entry name" value="Ni/Co_transpt_high_affinity"/>
</dbReference>
<accession>A0ABW4GJJ3</accession>
<evidence type="ECO:0000256" key="3">
    <source>
        <dbReference type="ARBA" id="ARBA00022448"/>
    </source>
</evidence>
<keyword evidence="10" id="KW-1185">Reference proteome</keyword>
<dbReference type="Proteomes" id="UP001597097">
    <property type="component" value="Unassembled WGS sequence"/>
</dbReference>
<evidence type="ECO:0000313" key="10">
    <source>
        <dbReference type="Proteomes" id="UP001597097"/>
    </source>
</evidence>
<feature type="transmembrane region" description="Helical" evidence="8">
    <location>
        <begin position="279"/>
        <end position="304"/>
    </location>
</feature>
<name>A0ABW4GJJ3_9ACTN</name>
<evidence type="ECO:0000256" key="7">
    <source>
        <dbReference type="ARBA" id="ARBA00023136"/>
    </source>
</evidence>
<keyword evidence="5 8" id="KW-0812">Transmembrane</keyword>
<evidence type="ECO:0000256" key="4">
    <source>
        <dbReference type="ARBA" id="ARBA00022596"/>
    </source>
</evidence>
<evidence type="ECO:0000256" key="8">
    <source>
        <dbReference type="RuleBase" id="RU362101"/>
    </source>
</evidence>
<keyword evidence="3 8" id="KW-0813">Transport</keyword>
<gene>
    <name evidence="9" type="ORF">ACFSJ0_37450</name>
</gene>
<dbReference type="PANTHER" id="PTHR31611">
    <property type="entry name" value="HIGH-AFFINITY NICKEL TRANSPORT PROTEIN NIC1"/>
    <property type="match status" value="1"/>
</dbReference>
<comment type="caution">
    <text evidence="9">The sequence shown here is derived from an EMBL/GenBank/DDBJ whole genome shotgun (WGS) entry which is preliminary data.</text>
</comment>
<comment type="subcellular location">
    <subcellularLocation>
        <location evidence="8">Cell membrane</location>
        <topology evidence="8">Multi-pass membrane protein</topology>
    </subcellularLocation>
    <subcellularLocation>
        <location evidence="1">Endomembrane system</location>
        <topology evidence="1">Multi-pass membrane protein</topology>
    </subcellularLocation>
</comment>
<keyword evidence="4" id="KW-0533">Nickel</keyword>
<dbReference type="PANTHER" id="PTHR31611:SF0">
    <property type="entry name" value="HIGH-AFFINITY NICKEL TRANSPORT PROTEIN NIC1"/>
    <property type="match status" value="1"/>
</dbReference>
<reference evidence="10" key="1">
    <citation type="journal article" date="2019" name="Int. J. Syst. Evol. Microbiol.">
        <title>The Global Catalogue of Microorganisms (GCM) 10K type strain sequencing project: providing services to taxonomists for standard genome sequencing and annotation.</title>
        <authorList>
            <consortium name="The Broad Institute Genomics Platform"/>
            <consortium name="The Broad Institute Genome Sequencing Center for Infectious Disease"/>
            <person name="Wu L."/>
            <person name="Ma J."/>
        </authorList>
    </citation>
    <scope>NUCLEOTIDE SEQUENCE [LARGE SCALE GENOMIC DNA]</scope>
    <source>
        <strain evidence="10">CGMCC 1.15399</strain>
    </source>
</reference>
<sequence>MQTSSRRFTRTDVLRLIPLFGVVAALHVAGFGLFAYYNAQPAYHNLTDGRGQLVFASAAGIVYLLGMRHAFDADHIAAIDDTTRLLLQKGRPSQGVGLFFSLGHSTVVLALSVAVAFATQAAVRFQSSFADVGGIIGTTVSGAFLYLVAGLNLVIFAGIWKMWRQVRHGAYEPERLERLLAERGLLNRLFKGRYTRLINAGWHIYPVGLLFGLGFDTATQVGLIGVSAGAAAGGQLPPLAIISLPLIFAAGMSLWDTLDGAFMSHAYNWAFSNPLRKIYYNLSTTGLSIFVAFAVGTVELLGILTDQLGLADRQPWAALAAIDLNTIGYVIVGVFLLTWLGSVAYWKLAKLEQRYAQPATAEADSR</sequence>
<feature type="transmembrane region" description="Helical" evidence="8">
    <location>
        <begin position="235"/>
        <end position="258"/>
    </location>
</feature>
<feature type="transmembrane region" description="Helical" evidence="8">
    <location>
        <begin position="49"/>
        <end position="66"/>
    </location>
</feature>
<evidence type="ECO:0000256" key="1">
    <source>
        <dbReference type="ARBA" id="ARBA00004127"/>
    </source>
</evidence>
<feature type="transmembrane region" description="Helical" evidence="8">
    <location>
        <begin position="197"/>
        <end position="215"/>
    </location>
</feature>
<evidence type="ECO:0000256" key="5">
    <source>
        <dbReference type="ARBA" id="ARBA00022692"/>
    </source>
</evidence>
<feature type="transmembrane region" description="Helical" evidence="8">
    <location>
        <begin position="12"/>
        <end position="37"/>
    </location>
</feature>
<feature type="transmembrane region" description="Helical" evidence="8">
    <location>
        <begin position="96"/>
        <end position="123"/>
    </location>
</feature>